<dbReference type="SMART" id="SM00409">
    <property type="entry name" value="IG"/>
    <property type="match status" value="2"/>
</dbReference>
<proteinExistence type="predicted"/>
<dbReference type="STRING" id="6186.A0A183KF88"/>
<dbReference type="PANTHER" id="PTHR45080:SF8">
    <property type="entry name" value="IG-LIKE DOMAIN-CONTAINING PROTEIN"/>
    <property type="match status" value="1"/>
</dbReference>
<reference evidence="6" key="1">
    <citation type="submission" date="2016-06" db="UniProtKB">
        <authorList>
            <consortium name="WormBaseParasite"/>
        </authorList>
    </citation>
    <scope>IDENTIFICATION</scope>
</reference>
<dbReference type="Pfam" id="PF13927">
    <property type="entry name" value="Ig_3"/>
    <property type="match status" value="1"/>
</dbReference>
<dbReference type="WBParaSite" id="SCUD_0001368501-mRNA-1">
    <property type="protein sequence ID" value="SCUD_0001368501-mRNA-1"/>
    <property type="gene ID" value="SCUD_0001368501"/>
</dbReference>
<evidence type="ECO:0000313" key="5">
    <source>
        <dbReference type="Proteomes" id="UP000279833"/>
    </source>
</evidence>
<organism evidence="6">
    <name type="scientific">Schistosoma curassoni</name>
    <dbReference type="NCBI Taxonomy" id="6186"/>
    <lineage>
        <taxon>Eukaryota</taxon>
        <taxon>Metazoa</taxon>
        <taxon>Spiralia</taxon>
        <taxon>Lophotrochozoa</taxon>
        <taxon>Platyhelminthes</taxon>
        <taxon>Trematoda</taxon>
        <taxon>Digenea</taxon>
        <taxon>Strigeidida</taxon>
        <taxon>Schistosomatoidea</taxon>
        <taxon>Schistosomatidae</taxon>
        <taxon>Schistosoma</taxon>
    </lineage>
</organism>
<protein>
    <submittedName>
        <fullName evidence="6">Ig-like domain-containing protein</fullName>
    </submittedName>
</protein>
<dbReference type="AlphaFoldDB" id="A0A183KF88"/>
<dbReference type="InterPro" id="IPR013783">
    <property type="entry name" value="Ig-like_fold"/>
</dbReference>
<dbReference type="PANTHER" id="PTHR45080">
    <property type="entry name" value="CONTACTIN 5"/>
    <property type="match status" value="1"/>
</dbReference>
<dbReference type="PROSITE" id="PS50835">
    <property type="entry name" value="IG_LIKE"/>
    <property type="match status" value="1"/>
</dbReference>
<evidence type="ECO:0000259" key="3">
    <source>
        <dbReference type="PROSITE" id="PS50835"/>
    </source>
</evidence>
<feature type="domain" description="Ig-like" evidence="3">
    <location>
        <begin position="161"/>
        <end position="256"/>
    </location>
</feature>
<evidence type="ECO:0000256" key="2">
    <source>
        <dbReference type="ARBA" id="ARBA00023157"/>
    </source>
</evidence>
<keyword evidence="2" id="KW-1015">Disulfide bond</keyword>
<dbReference type="GO" id="GO:0007156">
    <property type="term" value="P:homophilic cell adhesion via plasma membrane adhesion molecules"/>
    <property type="evidence" value="ECO:0007669"/>
    <property type="project" value="TreeGrafter"/>
</dbReference>
<dbReference type="EMBL" id="UZAK01036070">
    <property type="protein sequence ID" value="VDP53671.1"/>
    <property type="molecule type" value="Genomic_DNA"/>
</dbReference>
<dbReference type="GO" id="GO:0005886">
    <property type="term" value="C:plasma membrane"/>
    <property type="evidence" value="ECO:0007669"/>
    <property type="project" value="TreeGrafter"/>
</dbReference>
<keyword evidence="1" id="KW-0732">Signal</keyword>
<dbReference type="InterPro" id="IPR007110">
    <property type="entry name" value="Ig-like_dom"/>
</dbReference>
<evidence type="ECO:0000313" key="4">
    <source>
        <dbReference type="EMBL" id="VDP53671.1"/>
    </source>
</evidence>
<dbReference type="Gene3D" id="2.60.40.10">
    <property type="entry name" value="Immunoglobulins"/>
    <property type="match status" value="2"/>
</dbReference>
<reference evidence="4 5" key="2">
    <citation type="submission" date="2018-11" db="EMBL/GenBank/DDBJ databases">
        <authorList>
            <consortium name="Pathogen Informatics"/>
        </authorList>
    </citation>
    <scope>NUCLEOTIDE SEQUENCE [LARGE SCALE GENOMIC DNA]</scope>
    <source>
        <strain evidence="4">Dakar</strain>
        <strain evidence="5">Dakar, Senegal</strain>
    </source>
</reference>
<dbReference type="SUPFAM" id="SSF48726">
    <property type="entry name" value="Immunoglobulin"/>
    <property type="match status" value="2"/>
</dbReference>
<dbReference type="InterPro" id="IPR036179">
    <property type="entry name" value="Ig-like_dom_sf"/>
</dbReference>
<evidence type="ECO:0000313" key="6">
    <source>
        <dbReference type="WBParaSite" id="SCUD_0001368501-mRNA-1"/>
    </source>
</evidence>
<name>A0A183KF88_9TREM</name>
<dbReference type="Proteomes" id="UP000279833">
    <property type="component" value="Unassembled WGS sequence"/>
</dbReference>
<evidence type="ECO:0000256" key="1">
    <source>
        <dbReference type="ARBA" id="ARBA00022729"/>
    </source>
</evidence>
<keyword evidence="5" id="KW-1185">Reference proteome</keyword>
<accession>A0A183KF88</accession>
<dbReference type="InterPro" id="IPR003599">
    <property type="entry name" value="Ig_sub"/>
</dbReference>
<sequence length="260" mass="30241">MLFLSNSIYLQIIRNKNFFNSFYSLYLLALYYPKRSNFSPRLKKNQPYIVRINEDANLRYYSDESPSNSFVTDQISNPTPKIIWHKKDEHQSIPIWPPISSSSMIDESKLNGPKPRIYALRGRHLVIHSVTELDSGSYEMILTNTAGRASIVFDILVNFPPEFYQPLTHEEHALDEDSSITLDCGIKKRSIPGSIVYWEKDQRVLEKYTNSLMALENNGETLRFPELKPEDQGQYQCFVQTDGYKERWSGREQTLIVKGE</sequence>
<dbReference type="InterPro" id="IPR050958">
    <property type="entry name" value="Cell_Adh-Cytoskel_Orgn"/>
</dbReference>
<gene>
    <name evidence="4" type="ORF">SCUD_LOCUS13682</name>
</gene>
<dbReference type="CDD" id="cd00096">
    <property type="entry name" value="Ig"/>
    <property type="match status" value="1"/>
</dbReference>